<dbReference type="InterPro" id="IPR027417">
    <property type="entry name" value="P-loop_NTPase"/>
</dbReference>
<dbReference type="GO" id="GO:0005524">
    <property type="term" value="F:ATP binding"/>
    <property type="evidence" value="ECO:0007669"/>
    <property type="project" value="UniProtKB-KW"/>
</dbReference>
<dbReference type="GO" id="GO:0008094">
    <property type="term" value="F:ATP-dependent activity, acting on DNA"/>
    <property type="evidence" value="ECO:0007669"/>
    <property type="project" value="InterPro"/>
</dbReference>
<dbReference type="Pfam" id="PF00154">
    <property type="entry name" value="RecA_N"/>
    <property type="match status" value="1"/>
</dbReference>
<dbReference type="InterPro" id="IPR020587">
    <property type="entry name" value="RecA_monomer-monomer_interface"/>
</dbReference>
<dbReference type="Gene3D" id="3.40.50.300">
    <property type="entry name" value="P-loop containing nucleotide triphosphate hydrolases"/>
    <property type="match status" value="1"/>
</dbReference>
<feature type="domain" description="RecA family profile 2" evidence="6">
    <location>
        <begin position="206"/>
        <end position="281"/>
    </location>
</feature>
<keyword evidence="5" id="KW-0233">DNA recombination</keyword>
<organism evidence="7 8">
    <name type="scientific">Roseospira marina</name>
    <dbReference type="NCBI Taxonomy" id="140057"/>
    <lineage>
        <taxon>Bacteria</taxon>
        <taxon>Pseudomonadati</taxon>
        <taxon>Pseudomonadota</taxon>
        <taxon>Alphaproteobacteria</taxon>
        <taxon>Rhodospirillales</taxon>
        <taxon>Rhodospirillaceae</taxon>
        <taxon>Roseospira</taxon>
    </lineage>
</organism>
<proteinExistence type="inferred from homology"/>
<gene>
    <name evidence="7" type="ORF">F1188_15955</name>
</gene>
<dbReference type="AlphaFoldDB" id="A0A5M6I9C2"/>
<reference evidence="7 8" key="1">
    <citation type="submission" date="2019-09" db="EMBL/GenBank/DDBJ databases">
        <title>Genome sequence of Roseospira marina, one of the more divergent members of the non-sulfur purple photosynthetic bacterial family, the Rhodospirillaceae.</title>
        <authorList>
            <person name="Meyer T."/>
            <person name="Kyndt J."/>
        </authorList>
    </citation>
    <scope>NUCLEOTIDE SEQUENCE [LARGE SCALE GENOMIC DNA]</scope>
    <source>
        <strain evidence="7 8">DSM 15113</strain>
    </source>
</reference>
<evidence type="ECO:0000313" key="7">
    <source>
        <dbReference type="EMBL" id="KAA5604355.1"/>
    </source>
</evidence>
<evidence type="ECO:0000256" key="4">
    <source>
        <dbReference type="ARBA" id="ARBA00022840"/>
    </source>
</evidence>
<dbReference type="GO" id="GO:0005829">
    <property type="term" value="C:cytosol"/>
    <property type="evidence" value="ECO:0007669"/>
    <property type="project" value="TreeGrafter"/>
</dbReference>
<evidence type="ECO:0000259" key="6">
    <source>
        <dbReference type="PROSITE" id="PS50163"/>
    </source>
</evidence>
<keyword evidence="4" id="KW-0067">ATP-binding</keyword>
<dbReference type="SUPFAM" id="SSF52540">
    <property type="entry name" value="P-loop containing nucleoside triphosphate hydrolases"/>
    <property type="match status" value="1"/>
</dbReference>
<dbReference type="PROSITE" id="PS50163">
    <property type="entry name" value="RECA_3"/>
    <property type="match status" value="1"/>
</dbReference>
<dbReference type="InterPro" id="IPR013765">
    <property type="entry name" value="DNA_recomb/repair_RecA"/>
</dbReference>
<dbReference type="OrthoDB" id="9156496at2"/>
<dbReference type="PANTHER" id="PTHR45900:SF1">
    <property type="entry name" value="MITOCHONDRIAL DNA REPAIR PROTEIN RECA HOMOLOG-RELATED"/>
    <property type="match status" value="1"/>
</dbReference>
<protein>
    <recommendedName>
        <fullName evidence="2">Protein RecA</fullName>
    </recommendedName>
</protein>
<dbReference type="InterPro" id="IPR049428">
    <property type="entry name" value="RecA-like_N"/>
</dbReference>
<evidence type="ECO:0000256" key="3">
    <source>
        <dbReference type="ARBA" id="ARBA00022741"/>
    </source>
</evidence>
<keyword evidence="3" id="KW-0547">Nucleotide-binding</keyword>
<evidence type="ECO:0000313" key="8">
    <source>
        <dbReference type="Proteomes" id="UP000324065"/>
    </source>
</evidence>
<evidence type="ECO:0000256" key="1">
    <source>
        <dbReference type="ARBA" id="ARBA00009391"/>
    </source>
</evidence>
<comment type="similarity">
    <text evidence="1">Belongs to the RecA family.</text>
</comment>
<dbReference type="PRINTS" id="PR00142">
    <property type="entry name" value="RECA"/>
</dbReference>
<dbReference type="GO" id="GO:0006281">
    <property type="term" value="P:DNA repair"/>
    <property type="evidence" value="ECO:0007669"/>
    <property type="project" value="InterPro"/>
</dbReference>
<comment type="caution">
    <text evidence="7">The sequence shown here is derived from an EMBL/GenBank/DDBJ whole genome shotgun (WGS) entry which is preliminary data.</text>
</comment>
<dbReference type="GO" id="GO:0003697">
    <property type="term" value="F:single-stranded DNA binding"/>
    <property type="evidence" value="ECO:0007669"/>
    <property type="project" value="InterPro"/>
</dbReference>
<dbReference type="Proteomes" id="UP000324065">
    <property type="component" value="Unassembled WGS sequence"/>
</dbReference>
<dbReference type="PANTHER" id="PTHR45900">
    <property type="entry name" value="RECA"/>
    <property type="match status" value="1"/>
</dbReference>
<evidence type="ECO:0000256" key="5">
    <source>
        <dbReference type="ARBA" id="ARBA00023172"/>
    </source>
</evidence>
<sequence>MGMSMTDLAKEMETFIGGNDAPAEVRSFIDTGFPPLNRVLSGRYDGGFPRGRIIEMFGPPSSGKTAIATMASISAQRFGGIAGFSDHERSFADRLARALGLNTTPGSWIYKKPRTFEDSISLCIAVAERVREKRLIDPDAPIFWTFDSLATMVPKSKMEKSVSGYGMHDNTALARATSAVFPAFDQFCDELGITALFLNQMRTKPGVVYGDPTTTPGGDAPKFHASIRIQLGARKIKSKGGDDVLGQEIGAKAVKNKITRPFQTAAWRFMFQSDGSGKFDTVGSLLDFMASNKLIEASGSRIQWDGKNLYRSQVVELIEREGRYDELVAMLPEVDDPVVEVPEGKEGGWEEPAA</sequence>
<accession>A0A5M6I9C2</accession>
<name>A0A5M6I9C2_9PROT</name>
<evidence type="ECO:0000256" key="2">
    <source>
        <dbReference type="ARBA" id="ARBA00015553"/>
    </source>
</evidence>
<dbReference type="GO" id="GO:0006310">
    <property type="term" value="P:DNA recombination"/>
    <property type="evidence" value="ECO:0007669"/>
    <property type="project" value="UniProtKB-KW"/>
</dbReference>
<keyword evidence="8" id="KW-1185">Reference proteome</keyword>
<dbReference type="EMBL" id="VWPJ01000018">
    <property type="protein sequence ID" value="KAA5604355.1"/>
    <property type="molecule type" value="Genomic_DNA"/>
</dbReference>